<comment type="caution">
    <text evidence="3">The sequence shown here is derived from an EMBL/GenBank/DDBJ whole genome shotgun (WGS) entry which is preliminary data.</text>
</comment>
<accession>A0A177TJJ7</accession>
<dbReference type="EMBL" id="LWDF02000017">
    <property type="protein sequence ID" value="KAE8260156.1"/>
    <property type="molecule type" value="Genomic_DNA"/>
</dbReference>
<keyword evidence="2" id="KW-0732">Signal</keyword>
<evidence type="ECO:0000313" key="3">
    <source>
        <dbReference type="EMBL" id="KAE8260156.1"/>
    </source>
</evidence>
<reference evidence="3" key="2">
    <citation type="journal article" date="2019" name="IMA Fungus">
        <title>Genome sequencing and comparison of five Tilletia species to identify candidate genes for the detection of regulated species infecting wheat.</title>
        <authorList>
            <person name="Nguyen H.D.T."/>
            <person name="Sultana T."/>
            <person name="Kesanakurti P."/>
            <person name="Hambleton S."/>
        </authorList>
    </citation>
    <scope>NUCLEOTIDE SEQUENCE</scope>
    <source>
        <strain evidence="3">DAOMC 236416</strain>
    </source>
</reference>
<sequence>MLTKLSLLQVVVLALTAQAAPIVHIDPVDARNLPDEAERAILQRGVPWKWVGPSILGTVTLDHIGFQTPQEAAGQSVTPATAMPMDATTTSATLIPPPASDNPQSPMPIRPQPGNRPISMGNVGFPFSYFRPQRRDLTAIDSDPSPRSDAEPGRSDVTRHVGRGINIPWRWVGPSIAGTVVLDSMFMTSPPTPIRGPETTTTYPAFSNPPATASLTAAGTSTNPSRVVRNEGAPSQVGARATDLTHSGATLRTRGASTSDFESKASPSVMSLSRPTSRGVEEVPITAPRKSYEKLAGVGAKVRKVPFRWLGLGVLGGVVLDHLLSPLPRPYFHRQPNLRALDYIDHAYVAGAKRSELEARMDLPWKWILGGTAGGFTLDRMLSG</sequence>
<dbReference type="AlphaFoldDB" id="A0A177TJJ7"/>
<organism evidence="3 4">
    <name type="scientific">Tilletia indica</name>
    <dbReference type="NCBI Taxonomy" id="43049"/>
    <lineage>
        <taxon>Eukaryota</taxon>
        <taxon>Fungi</taxon>
        <taxon>Dikarya</taxon>
        <taxon>Basidiomycota</taxon>
        <taxon>Ustilaginomycotina</taxon>
        <taxon>Exobasidiomycetes</taxon>
        <taxon>Tilletiales</taxon>
        <taxon>Tilletiaceae</taxon>
        <taxon>Tilletia</taxon>
    </lineage>
</organism>
<evidence type="ECO:0000256" key="1">
    <source>
        <dbReference type="SAM" id="MobiDB-lite"/>
    </source>
</evidence>
<dbReference type="Proteomes" id="UP000077521">
    <property type="component" value="Unassembled WGS sequence"/>
</dbReference>
<evidence type="ECO:0000256" key="2">
    <source>
        <dbReference type="SAM" id="SignalP"/>
    </source>
</evidence>
<reference evidence="3" key="1">
    <citation type="submission" date="2016-04" db="EMBL/GenBank/DDBJ databases">
        <authorList>
            <person name="Nguyen H.D."/>
            <person name="Samba Siva P."/>
            <person name="Cullis J."/>
            <person name="Levesque C.A."/>
            <person name="Hambleton S."/>
        </authorList>
    </citation>
    <scope>NUCLEOTIDE SEQUENCE</scope>
    <source>
        <strain evidence="3">DAOMC 236416</strain>
    </source>
</reference>
<proteinExistence type="predicted"/>
<feature type="region of interest" description="Disordered" evidence="1">
    <location>
        <begin position="137"/>
        <end position="159"/>
    </location>
</feature>
<keyword evidence="4" id="KW-1185">Reference proteome</keyword>
<feature type="chain" id="PRO_5043399864" evidence="2">
    <location>
        <begin position="20"/>
        <end position="384"/>
    </location>
</feature>
<protein>
    <submittedName>
        <fullName evidence="3">Uncharacterized protein</fullName>
    </submittedName>
</protein>
<name>A0A177TJJ7_9BASI</name>
<evidence type="ECO:0000313" key="4">
    <source>
        <dbReference type="Proteomes" id="UP000077521"/>
    </source>
</evidence>
<feature type="compositionally biased region" description="Polar residues" evidence="1">
    <location>
        <begin position="253"/>
        <end position="276"/>
    </location>
</feature>
<feature type="signal peptide" evidence="2">
    <location>
        <begin position="1"/>
        <end position="19"/>
    </location>
</feature>
<gene>
    <name evidence="3" type="ORF">A4X13_0g529</name>
</gene>
<feature type="region of interest" description="Disordered" evidence="1">
    <location>
        <begin position="217"/>
        <end position="240"/>
    </location>
</feature>
<feature type="region of interest" description="Disordered" evidence="1">
    <location>
        <begin position="253"/>
        <end position="282"/>
    </location>
</feature>